<dbReference type="GO" id="GO:1990904">
    <property type="term" value="C:ribonucleoprotein complex"/>
    <property type="evidence" value="ECO:0007669"/>
    <property type="project" value="UniProtKB-KW"/>
</dbReference>
<keyword evidence="5" id="KW-0687">Ribonucleoprotein</keyword>
<dbReference type="InterPro" id="IPR018305">
    <property type="entry name" value="Ribosomal_m50"/>
</dbReference>
<evidence type="ECO:0000256" key="3">
    <source>
        <dbReference type="ARBA" id="ARBA00022980"/>
    </source>
</evidence>
<evidence type="ECO:0000256" key="4">
    <source>
        <dbReference type="ARBA" id="ARBA00023128"/>
    </source>
</evidence>
<dbReference type="EMBL" id="MU858127">
    <property type="protein sequence ID" value="KAK4212457.1"/>
    <property type="molecule type" value="Genomic_DNA"/>
</dbReference>
<evidence type="ECO:0000256" key="5">
    <source>
        <dbReference type="ARBA" id="ARBA00023274"/>
    </source>
</evidence>
<evidence type="ECO:0000256" key="2">
    <source>
        <dbReference type="ARBA" id="ARBA00008860"/>
    </source>
</evidence>
<evidence type="ECO:0000256" key="1">
    <source>
        <dbReference type="ARBA" id="ARBA00004173"/>
    </source>
</evidence>
<reference evidence="7" key="2">
    <citation type="submission" date="2023-05" db="EMBL/GenBank/DDBJ databases">
        <authorList>
            <consortium name="Lawrence Berkeley National Laboratory"/>
            <person name="Steindorff A."/>
            <person name="Hensen N."/>
            <person name="Bonometti L."/>
            <person name="Westerberg I."/>
            <person name="Brannstrom I.O."/>
            <person name="Guillou S."/>
            <person name="Cros-Aarteil S."/>
            <person name="Calhoun S."/>
            <person name="Haridas S."/>
            <person name="Kuo A."/>
            <person name="Mondo S."/>
            <person name="Pangilinan J."/>
            <person name="Riley R."/>
            <person name="Labutti K."/>
            <person name="Andreopoulos B."/>
            <person name="Lipzen A."/>
            <person name="Chen C."/>
            <person name="Yanf M."/>
            <person name="Daum C."/>
            <person name="Ng V."/>
            <person name="Clum A."/>
            <person name="Ohm R."/>
            <person name="Martin F."/>
            <person name="Silar P."/>
            <person name="Natvig D."/>
            <person name="Lalanne C."/>
            <person name="Gautier V."/>
            <person name="Ament-Velasquez S.L."/>
            <person name="Kruys A."/>
            <person name="Hutchinson M.I."/>
            <person name="Powell A.J."/>
            <person name="Barry K."/>
            <person name="Miller A.N."/>
            <person name="Grigoriev I.V."/>
            <person name="Debuchy R."/>
            <person name="Gladieux P."/>
            <person name="Thoren M.H."/>
            <person name="Johannesson H."/>
        </authorList>
    </citation>
    <scope>NUCLEOTIDE SEQUENCE</scope>
    <source>
        <strain evidence="7">PSN293</strain>
    </source>
</reference>
<organism evidence="7 8">
    <name type="scientific">Rhypophila decipiens</name>
    <dbReference type="NCBI Taxonomy" id="261697"/>
    <lineage>
        <taxon>Eukaryota</taxon>
        <taxon>Fungi</taxon>
        <taxon>Dikarya</taxon>
        <taxon>Ascomycota</taxon>
        <taxon>Pezizomycotina</taxon>
        <taxon>Sordariomycetes</taxon>
        <taxon>Sordariomycetidae</taxon>
        <taxon>Sordariales</taxon>
        <taxon>Naviculisporaceae</taxon>
        <taxon>Rhypophila</taxon>
    </lineage>
</organism>
<reference evidence="7" key="1">
    <citation type="journal article" date="2023" name="Mol. Phylogenet. Evol.">
        <title>Genome-scale phylogeny and comparative genomics of the fungal order Sordariales.</title>
        <authorList>
            <person name="Hensen N."/>
            <person name="Bonometti L."/>
            <person name="Westerberg I."/>
            <person name="Brannstrom I.O."/>
            <person name="Guillou S."/>
            <person name="Cros-Aarteil S."/>
            <person name="Calhoun S."/>
            <person name="Haridas S."/>
            <person name="Kuo A."/>
            <person name="Mondo S."/>
            <person name="Pangilinan J."/>
            <person name="Riley R."/>
            <person name="LaButti K."/>
            <person name="Andreopoulos B."/>
            <person name="Lipzen A."/>
            <person name="Chen C."/>
            <person name="Yan M."/>
            <person name="Daum C."/>
            <person name="Ng V."/>
            <person name="Clum A."/>
            <person name="Steindorff A."/>
            <person name="Ohm R.A."/>
            <person name="Martin F."/>
            <person name="Silar P."/>
            <person name="Natvig D.O."/>
            <person name="Lalanne C."/>
            <person name="Gautier V."/>
            <person name="Ament-Velasquez S.L."/>
            <person name="Kruys A."/>
            <person name="Hutchinson M.I."/>
            <person name="Powell A.J."/>
            <person name="Barry K."/>
            <person name="Miller A.N."/>
            <person name="Grigoriev I.V."/>
            <person name="Debuchy R."/>
            <person name="Gladieux P."/>
            <person name="Hiltunen Thoren M."/>
            <person name="Johannesson H."/>
        </authorList>
    </citation>
    <scope>NUCLEOTIDE SEQUENCE</scope>
    <source>
        <strain evidence="7">PSN293</strain>
    </source>
</reference>
<sequence>MRRLPRLRGPASALSSSTSCLRTPLAATCSSTSTTPQHTSAPAVRSTHVWQNNLQRRCLSTSISRCDKQAQTTTPVATEEIPSTPAIAEEQPAELEEENSYYGDEIEESTSSKPQIETDLVYPGERVEAQVAEEITDADYVPAELGTGLEEVGGFQDWWDRPGHWGESKKYVGFGPLEKVTDFAVMEVLTRRAVIEALAIREHGKQNQKHASERARAYHKRQVRAALRALVGGEEVLGIQQVDLVAGEGSPVGVKDVGQLEAVWNSLIGNKDSSNRVPEAPVIEHNEAMDLIKAWGTEWKKATVQDPVLRFYIAKRLQRLTGHVIADAKIHGASITIGGIISAMARKPKPKKLAELLDKTGVLADLPNVQVYPRRVTPIDKEQMVGRWKLIKKELEARDLPVTGHDAKHSKTVEWKWARGES</sequence>
<keyword evidence="4" id="KW-0496">Mitochondrion</keyword>
<gene>
    <name evidence="7" type="ORF">QBC37DRAFT_345941</name>
</gene>
<comment type="subcellular location">
    <subcellularLocation>
        <location evidence="1">Mitochondrion</location>
    </subcellularLocation>
</comment>
<evidence type="ECO:0000256" key="6">
    <source>
        <dbReference type="ARBA" id="ARBA00035183"/>
    </source>
</evidence>
<comment type="similarity">
    <text evidence="2">Belongs to the mitochondrion-specific ribosomal protein mL50 family.</text>
</comment>
<dbReference type="PROSITE" id="PS51257">
    <property type="entry name" value="PROKAR_LIPOPROTEIN"/>
    <property type="match status" value="1"/>
</dbReference>
<keyword evidence="3" id="KW-0689">Ribosomal protein</keyword>
<proteinExistence type="inferred from homology"/>
<dbReference type="Proteomes" id="UP001301769">
    <property type="component" value="Unassembled WGS sequence"/>
</dbReference>
<keyword evidence="8" id="KW-1185">Reference proteome</keyword>
<evidence type="ECO:0000313" key="7">
    <source>
        <dbReference type="EMBL" id="KAK4212457.1"/>
    </source>
</evidence>
<name>A0AAN6YAI1_9PEZI</name>
<dbReference type="GO" id="GO:0005739">
    <property type="term" value="C:mitochondrion"/>
    <property type="evidence" value="ECO:0007669"/>
    <property type="project" value="UniProtKB-SubCell"/>
</dbReference>
<accession>A0AAN6YAI1</accession>
<dbReference type="GO" id="GO:0005840">
    <property type="term" value="C:ribosome"/>
    <property type="evidence" value="ECO:0007669"/>
    <property type="project" value="UniProtKB-KW"/>
</dbReference>
<protein>
    <recommendedName>
        <fullName evidence="6">Large ribosomal subunit protein mL50</fullName>
    </recommendedName>
</protein>
<dbReference type="AlphaFoldDB" id="A0AAN6YAI1"/>
<comment type="caution">
    <text evidence="7">The sequence shown here is derived from an EMBL/GenBank/DDBJ whole genome shotgun (WGS) entry which is preliminary data.</text>
</comment>
<dbReference type="Pfam" id="PF10501">
    <property type="entry name" value="Ribosomal_L50"/>
    <property type="match status" value="1"/>
</dbReference>
<evidence type="ECO:0000313" key="8">
    <source>
        <dbReference type="Proteomes" id="UP001301769"/>
    </source>
</evidence>